<dbReference type="AlphaFoldDB" id="A0A0E9WHD9"/>
<reference evidence="2" key="2">
    <citation type="journal article" date="2015" name="Fish Shellfish Immunol.">
        <title>Early steps in the European eel (Anguilla anguilla)-Vibrio vulnificus interaction in the gills: Role of the RtxA13 toxin.</title>
        <authorList>
            <person name="Callol A."/>
            <person name="Pajuelo D."/>
            <person name="Ebbesson L."/>
            <person name="Teles M."/>
            <person name="MacKenzie S."/>
            <person name="Amaro C."/>
        </authorList>
    </citation>
    <scope>NUCLEOTIDE SEQUENCE</scope>
</reference>
<feature type="transmembrane region" description="Helical" evidence="1">
    <location>
        <begin position="20"/>
        <end position="39"/>
    </location>
</feature>
<accession>A0A0E9WHD9</accession>
<protein>
    <submittedName>
        <fullName evidence="2">Uncharacterized protein</fullName>
    </submittedName>
</protein>
<keyword evidence="1" id="KW-0472">Membrane</keyword>
<keyword evidence="1" id="KW-0812">Transmembrane</keyword>
<evidence type="ECO:0000313" key="2">
    <source>
        <dbReference type="EMBL" id="JAH88888.1"/>
    </source>
</evidence>
<sequence length="40" mass="4703">MHSPESELSLLKRYSLTQHLSVNLFYPLFPCVIFQVHLLT</sequence>
<organism evidence="2">
    <name type="scientific">Anguilla anguilla</name>
    <name type="common">European freshwater eel</name>
    <name type="synonym">Muraena anguilla</name>
    <dbReference type="NCBI Taxonomy" id="7936"/>
    <lineage>
        <taxon>Eukaryota</taxon>
        <taxon>Metazoa</taxon>
        <taxon>Chordata</taxon>
        <taxon>Craniata</taxon>
        <taxon>Vertebrata</taxon>
        <taxon>Euteleostomi</taxon>
        <taxon>Actinopterygii</taxon>
        <taxon>Neopterygii</taxon>
        <taxon>Teleostei</taxon>
        <taxon>Anguilliformes</taxon>
        <taxon>Anguillidae</taxon>
        <taxon>Anguilla</taxon>
    </lineage>
</organism>
<keyword evidence="1" id="KW-1133">Transmembrane helix</keyword>
<reference evidence="2" key="1">
    <citation type="submission" date="2014-11" db="EMBL/GenBank/DDBJ databases">
        <authorList>
            <person name="Amaro Gonzalez C."/>
        </authorList>
    </citation>
    <scope>NUCLEOTIDE SEQUENCE</scope>
</reference>
<name>A0A0E9WHD9_ANGAN</name>
<evidence type="ECO:0000256" key="1">
    <source>
        <dbReference type="SAM" id="Phobius"/>
    </source>
</evidence>
<proteinExistence type="predicted"/>
<dbReference type="EMBL" id="GBXM01019689">
    <property type="protein sequence ID" value="JAH88888.1"/>
    <property type="molecule type" value="Transcribed_RNA"/>
</dbReference>